<dbReference type="InterPro" id="IPR051313">
    <property type="entry name" value="Bact_iron-sidero_bind"/>
</dbReference>
<evidence type="ECO:0000256" key="1">
    <source>
        <dbReference type="ARBA" id="ARBA00004196"/>
    </source>
</evidence>
<sequence>MYTCSILASNQHDALTLSASPKRIVVLEFSFVDALASINVSPIGVADDKDTERVIPEVRAIIKPWTSVGMRSQPSIEAIAQLNPDLIIADKQRHSAIYEDLSKIASTLLLKSRGESYQENLQSALKIGVALNKEQQMKDRINQHEAVMSKYQAKFLQQDKVQFAVVTDKGMWMHGPLSYAGGVIDALGLSSPISQQINKPYIETSLEQLLKINPDWLLIGPYKNETVIDEWEKNPLFRMLSAAQKKQIIKVSPALWSLNRGMIAAEIIAKDLDTLLNSQ</sequence>
<dbReference type="NCBIfam" id="NF008501">
    <property type="entry name" value="PRK11411.1"/>
    <property type="match status" value="1"/>
</dbReference>
<dbReference type="Proteomes" id="UP001528823">
    <property type="component" value="Unassembled WGS sequence"/>
</dbReference>
<dbReference type="InterPro" id="IPR002491">
    <property type="entry name" value="ABC_transptr_periplasmic_BD"/>
</dbReference>
<organism evidence="7 8">
    <name type="scientific">Spartinivicinus poritis</name>
    <dbReference type="NCBI Taxonomy" id="2994640"/>
    <lineage>
        <taxon>Bacteria</taxon>
        <taxon>Pseudomonadati</taxon>
        <taxon>Pseudomonadota</taxon>
        <taxon>Gammaproteobacteria</taxon>
        <taxon>Oceanospirillales</taxon>
        <taxon>Zooshikellaceae</taxon>
        <taxon>Spartinivicinus</taxon>
    </lineage>
</organism>
<feature type="domain" description="Fe/B12 periplasmic-binding" evidence="6">
    <location>
        <begin position="23"/>
        <end position="279"/>
    </location>
</feature>
<comment type="caution">
    <text evidence="7">The sequence shown here is derived from an EMBL/GenBank/DDBJ whole genome shotgun (WGS) entry which is preliminary data.</text>
</comment>
<dbReference type="PANTHER" id="PTHR30532">
    <property type="entry name" value="IRON III DICITRATE-BINDING PERIPLASMIC PROTEIN"/>
    <property type="match status" value="1"/>
</dbReference>
<evidence type="ECO:0000256" key="4">
    <source>
        <dbReference type="ARBA" id="ARBA00022496"/>
    </source>
</evidence>
<keyword evidence="5" id="KW-0732">Signal</keyword>
<comment type="similarity">
    <text evidence="2">Belongs to the bacterial solute-binding protein 8 family.</text>
</comment>
<name>A0ABT5U9S1_9GAMM</name>
<dbReference type="CDD" id="cd01146">
    <property type="entry name" value="FhuD"/>
    <property type="match status" value="1"/>
</dbReference>
<evidence type="ECO:0000259" key="6">
    <source>
        <dbReference type="PROSITE" id="PS50983"/>
    </source>
</evidence>
<keyword evidence="4" id="KW-0408">Iron</keyword>
<evidence type="ECO:0000313" key="7">
    <source>
        <dbReference type="EMBL" id="MDE1463118.1"/>
    </source>
</evidence>
<reference evidence="7 8" key="1">
    <citation type="submission" date="2022-11" db="EMBL/GenBank/DDBJ databases">
        <title>Spartinivicinus poritis sp. nov., isolated from scleractinian coral Porites lutea.</title>
        <authorList>
            <person name="Zhang G."/>
            <person name="Cai L."/>
            <person name="Wei Q."/>
        </authorList>
    </citation>
    <scope>NUCLEOTIDE SEQUENCE [LARGE SCALE GENOMIC DNA]</scope>
    <source>
        <strain evidence="7 8">A2-2</strain>
    </source>
</reference>
<dbReference type="Pfam" id="PF01497">
    <property type="entry name" value="Peripla_BP_2"/>
    <property type="match status" value="1"/>
</dbReference>
<evidence type="ECO:0000256" key="5">
    <source>
        <dbReference type="ARBA" id="ARBA00022729"/>
    </source>
</evidence>
<protein>
    <submittedName>
        <fullName evidence="7">Fe(3+) dicitrate ABC transporter substrate-binding protein</fullName>
    </submittedName>
</protein>
<dbReference type="PROSITE" id="PS50983">
    <property type="entry name" value="FE_B12_PBP"/>
    <property type="match status" value="1"/>
</dbReference>
<keyword evidence="4" id="KW-0410">Iron transport</keyword>
<dbReference type="PANTHER" id="PTHR30532:SF29">
    <property type="entry name" value="FE(3+) DICITRATE-BINDING PERIPLASMIC PROTEIN"/>
    <property type="match status" value="1"/>
</dbReference>
<evidence type="ECO:0000313" key="8">
    <source>
        <dbReference type="Proteomes" id="UP001528823"/>
    </source>
</evidence>
<dbReference type="Gene3D" id="3.40.50.1980">
    <property type="entry name" value="Nitrogenase molybdenum iron protein domain"/>
    <property type="match status" value="2"/>
</dbReference>
<evidence type="ECO:0000256" key="2">
    <source>
        <dbReference type="ARBA" id="ARBA00008814"/>
    </source>
</evidence>
<dbReference type="EMBL" id="JAPMOU010000017">
    <property type="protein sequence ID" value="MDE1463118.1"/>
    <property type="molecule type" value="Genomic_DNA"/>
</dbReference>
<keyword evidence="8" id="KW-1185">Reference proteome</keyword>
<evidence type="ECO:0000256" key="3">
    <source>
        <dbReference type="ARBA" id="ARBA00022448"/>
    </source>
</evidence>
<gene>
    <name evidence="7" type="ORF">ORQ98_14210</name>
</gene>
<keyword evidence="4" id="KW-0406">Ion transport</keyword>
<dbReference type="SUPFAM" id="SSF53807">
    <property type="entry name" value="Helical backbone' metal receptor"/>
    <property type="match status" value="1"/>
</dbReference>
<keyword evidence="3" id="KW-0813">Transport</keyword>
<proteinExistence type="inferred from homology"/>
<comment type="subcellular location">
    <subcellularLocation>
        <location evidence="1">Cell envelope</location>
    </subcellularLocation>
</comment>
<accession>A0ABT5U9S1</accession>